<feature type="transmembrane region" description="Helical" evidence="5">
    <location>
        <begin position="276"/>
        <end position="297"/>
    </location>
</feature>
<feature type="transmembrane region" description="Helical" evidence="5">
    <location>
        <begin position="163"/>
        <end position="182"/>
    </location>
</feature>
<evidence type="ECO:0000256" key="5">
    <source>
        <dbReference type="SAM" id="Phobius"/>
    </source>
</evidence>
<feature type="transmembrane region" description="Helical" evidence="5">
    <location>
        <begin position="366"/>
        <end position="386"/>
    </location>
</feature>
<dbReference type="PANTHER" id="PTHR11785">
    <property type="entry name" value="AMINO ACID TRANSPORTER"/>
    <property type="match status" value="1"/>
</dbReference>
<keyword evidence="4 5" id="KW-0472">Membrane</keyword>
<keyword evidence="7" id="KW-1185">Reference proteome</keyword>
<feature type="transmembrane region" description="Helical" evidence="5">
    <location>
        <begin position="202"/>
        <end position="220"/>
    </location>
</feature>
<feature type="transmembrane region" description="Helical" evidence="5">
    <location>
        <begin position="128"/>
        <end position="151"/>
    </location>
</feature>
<gene>
    <name evidence="6" type="ORF">LN051_09965</name>
</gene>
<evidence type="ECO:0000256" key="1">
    <source>
        <dbReference type="ARBA" id="ARBA00004141"/>
    </source>
</evidence>
<feature type="transmembrane region" description="Helical" evidence="5">
    <location>
        <begin position="398"/>
        <end position="421"/>
    </location>
</feature>
<accession>A0ABY3PC22</accession>
<evidence type="ECO:0000313" key="7">
    <source>
        <dbReference type="Proteomes" id="UP001197626"/>
    </source>
</evidence>
<feature type="transmembrane region" description="Helical" evidence="5">
    <location>
        <begin position="89"/>
        <end position="122"/>
    </location>
</feature>
<feature type="transmembrane region" description="Helical" evidence="5">
    <location>
        <begin position="427"/>
        <end position="445"/>
    </location>
</feature>
<evidence type="ECO:0000256" key="2">
    <source>
        <dbReference type="ARBA" id="ARBA00022692"/>
    </source>
</evidence>
<evidence type="ECO:0000256" key="3">
    <source>
        <dbReference type="ARBA" id="ARBA00022989"/>
    </source>
</evidence>
<keyword evidence="2 5" id="KW-0812">Transmembrane</keyword>
<proteinExistence type="predicted"/>
<dbReference type="InterPro" id="IPR050598">
    <property type="entry name" value="AminoAcid_Transporter"/>
</dbReference>
<dbReference type="Proteomes" id="UP001197626">
    <property type="component" value="Chromosome"/>
</dbReference>
<keyword evidence="3 5" id="KW-1133">Transmembrane helix</keyword>
<reference evidence="6 7" key="1">
    <citation type="journal article" date="2022" name="Pathogens">
        <title>Staphylococcus ratti sp. nov. Isolated from a Lab Rat.</title>
        <authorList>
            <person name="Kovarovic V."/>
            <person name="Sedlacek I."/>
            <person name="Petras P."/>
            <person name="Kralova S."/>
            <person name="Maslanova I."/>
            <person name="Svec P."/>
            <person name="Neumann-Schaal M."/>
            <person name="Botka T."/>
            <person name="Gelbicova T."/>
            <person name="Stankova E."/>
            <person name="Doskar J."/>
            <person name="Pantucek R."/>
        </authorList>
    </citation>
    <scope>NUCLEOTIDE SEQUENCE [LARGE SCALE GENOMIC DNA]</scope>
    <source>
        <strain evidence="6 7">CCM 9025</strain>
    </source>
</reference>
<dbReference type="PANTHER" id="PTHR11785:SF512">
    <property type="entry name" value="SOBREMESA, ISOFORM B"/>
    <property type="match status" value="1"/>
</dbReference>
<feature type="transmembrane region" description="Helical" evidence="5">
    <location>
        <begin position="334"/>
        <end position="354"/>
    </location>
</feature>
<feature type="transmembrane region" description="Helical" evidence="5">
    <location>
        <begin position="12"/>
        <end position="32"/>
    </location>
</feature>
<protein>
    <submittedName>
        <fullName evidence="6">Amino acid permease</fullName>
    </submittedName>
</protein>
<feature type="transmembrane region" description="Helical" evidence="5">
    <location>
        <begin position="232"/>
        <end position="256"/>
    </location>
</feature>
<sequence length="454" mass="48995">MHSDKQTLKPTIGLFTAVTIIVGTIIGSGVFVKPSSVLEYAGTSNMALWAWIVGGVLTLASGLTIAEVGAQITRTGGLYAYIKDIYGSFWGFLTGYTLTVLYGPAIIVSLILFLGILVTNFFALSQFWIIPIGAGIFLFLLTMNVIGTYYANTVQNITTLAKLIPIFAIVVFGLIYGQSGIFGHDVTQLVLNKDGTVNFGRAVLATLFAYDGWIMLTTMSGEMKHPQKHLPLAMLIGIVTVTLVYVLINVAVFKILPATDILNYGNGVSAEAATVLFGGIGAKIVNIGLIVSIIGTLNGKLMTFPRIPFAMAQDHLLPGAKWVKYISRRFETPIGAHAVMTVLTVLILTLSILFPSIFDADYLSEITIFVIYFFYMAAFVGLFILRHQNKGRQRAFSVPLYPILPILALLGGLFIVVNTLISDPLGAGIAVIGLLAGAPLYWLTVKKNTATHSK</sequence>
<comment type="subcellular location">
    <subcellularLocation>
        <location evidence="1">Membrane</location>
        <topology evidence="1">Multi-pass membrane protein</topology>
    </subcellularLocation>
</comment>
<dbReference type="Pfam" id="PF13520">
    <property type="entry name" value="AA_permease_2"/>
    <property type="match status" value="1"/>
</dbReference>
<dbReference type="RefSeq" id="WP_229292377.1">
    <property type="nucleotide sequence ID" value="NZ_CP086654.1"/>
</dbReference>
<organism evidence="6 7">
    <name type="scientific">Staphylococcus ratti</name>
    <dbReference type="NCBI Taxonomy" id="2892440"/>
    <lineage>
        <taxon>Bacteria</taxon>
        <taxon>Bacillati</taxon>
        <taxon>Bacillota</taxon>
        <taxon>Bacilli</taxon>
        <taxon>Bacillales</taxon>
        <taxon>Staphylococcaceae</taxon>
        <taxon>Staphylococcus</taxon>
    </lineage>
</organism>
<dbReference type="EMBL" id="CP086654">
    <property type="protein sequence ID" value="UEX89872.1"/>
    <property type="molecule type" value="Genomic_DNA"/>
</dbReference>
<name>A0ABY3PC22_9STAP</name>
<dbReference type="Gene3D" id="1.20.1740.10">
    <property type="entry name" value="Amino acid/polyamine transporter I"/>
    <property type="match status" value="1"/>
</dbReference>
<evidence type="ECO:0000313" key="6">
    <source>
        <dbReference type="EMBL" id="UEX89872.1"/>
    </source>
</evidence>
<evidence type="ECO:0000256" key="4">
    <source>
        <dbReference type="ARBA" id="ARBA00023136"/>
    </source>
</evidence>
<dbReference type="PIRSF" id="PIRSF006060">
    <property type="entry name" value="AA_transporter"/>
    <property type="match status" value="1"/>
</dbReference>
<feature type="transmembrane region" description="Helical" evidence="5">
    <location>
        <begin position="48"/>
        <end position="68"/>
    </location>
</feature>
<dbReference type="InterPro" id="IPR002293">
    <property type="entry name" value="AA/rel_permease1"/>
</dbReference>